<reference evidence="12 13" key="1">
    <citation type="submission" date="2013-12" db="EMBL/GenBank/DDBJ databases">
        <authorList>
            <consortium name="DOE Joint Genome Institute"/>
            <person name="Eisen J."/>
            <person name="Huntemann M."/>
            <person name="Han J."/>
            <person name="Chen A."/>
            <person name="Kyrpides N."/>
            <person name="Mavromatis K."/>
            <person name="Markowitz V."/>
            <person name="Palaniappan K."/>
            <person name="Ivanova N."/>
            <person name="Schaumberg A."/>
            <person name="Pati A."/>
            <person name="Liolios K."/>
            <person name="Nordberg H.P."/>
            <person name="Cantor M.N."/>
            <person name="Hua S.X."/>
            <person name="Woyke T."/>
        </authorList>
    </citation>
    <scope>NUCLEOTIDE SEQUENCE [LARGE SCALE GENOMIC DNA]</scope>
    <source>
        <strain evidence="13">DSM 19437</strain>
    </source>
</reference>
<dbReference type="eggNOG" id="COG0314">
    <property type="taxonomic scope" value="Bacteria"/>
</dbReference>
<dbReference type="SUPFAM" id="SSF54690">
    <property type="entry name" value="Molybdopterin synthase subunit MoaE"/>
    <property type="match status" value="1"/>
</dbReference>
<evidence type="ECO:0000313" key="13">
    <source>
        <dbReference type="Proteomes" id="UP000003586"/>
    </source>
</evidence>
<comment type="catalytic activity">
    <reaction evidence="11">
        <text>2 [molybdopterin-synthase sulfur-carrier protein]-C-terminal-Gly-aminoethanethioate + cyclic pyranopterin phosphate + H2O = molybdopterin + 2 [molybdopterin-synthase sulfur-carrier protein]-C-terminal Gly-Gly + 2 H(+)</text>
        <dbReference type="Rhea" id="RHEA:26333"/>
        <dbReference type="Rhea" id="RHEA-COMP:12202"/>
        <dbReference type="Rhea" id="RHEA-COMP:19907"/>
        <dbReference type="ChEBI" id="CHEBI:15377"/>
        <dbReference type="ChEBI" id="CHEBI:15378"/>
        <dbReference type="ChEBI" id="CHEBI:58698"/>
        <dbReference type="ChEBI" id="CHEBI:59648"/>
        <dbReference type="ChEBI" id="CHEBI:90778"/>
        <dbReference type="ChEBI" id="CHEBI:232372"/>
        <dbReference type="EC" id="2.8.1.12"/>
    </reaction>
</comment>
<comment type="similarity">
    <text evidence="2">Belongs to the MoaE family.</text>
</comment>
<evidence type="ECO:0000256" key="11">
    <source>
        <dbReference type="ARBA" id="ARBA00049878"/>
    </source>
</evidence>
<dbReference type="KEGG" id="nso:NIASO_16460"/>
<dbReference type="RefSeq" id="WP_008587285.1">
    <property type="nucleotide sequence ID" value="NZ_CP007035.1"/>
</dbReference>
<proteinExistence type="inferred from homology"/>
<sequence>MSTHTIKNIFTPGAIAAAFIAESIQKHSTKITIGAHSIFLGQVRSDVIDQKVVTAIEYTAYEELALTTLHEIREALFKKYELTCMHVHHSLGYVAAGEICLFVFTSSKHRAAAIAACGEAVERIKKELPIWGKELFDDDTHQWKQNQ</sequence>
<evidence type="ECO:0000256" key="7">
    <source>
        <dbReference type="ARBA" id="ARBA00029745"/>
    </source>
</evidence>
<keyword evidence="13" id="KW-1185">Reference proteome</keyword>
<evidence type="ECO:0000313" key="12">
    <source>
        <dbReference type="EMBL" id="AHF16314.1"/>
    </source>
</evidence>
<dbReference type="Proteomes" id="UP000003586">
    <property type="component" value="Chromosome"/>
</dbReference>
<protein>
    <recommendedName>
        <fullName evidence="4">Molybdopterin synthase catalytic subunit</fullName>
        <ecNumber evidence="3">2.8.1.12</ecNumber>
    </recommendedName>
    <alternativeName>
        <fullName evidence="9">MPT synthase subunit 2</fullName>
    </alternativeName>
    <alternativeName>
        <fullName evidence="7">Molybdenum cofactor biosynthesis protein E</fullName>
    </alternativeName>
    <alternativeName>
        <fullName evidence="8">Molybdopterin-converting factor large subunit</fullName>
    </alternativeName>
    <alternativeName>
        <fullName evidence="10">Molybdopterin-converting factor subunit 2</fullName>
    </alternativeName>
</protein>
<dbReference type="PANTHER" id="PTHR23404">
    <property type="entry name" value="MOLYBDOPTERIN SYNTHASE RELATED"/>
    <property type="match status" value="1"/>
</dbReference>
<organism evidence="12 13">
    <name type="scientific">Niabella soli DSM 19437</name>
    <dbReference type="NCBI Taxonomy" id="929713"/>
    <lineage>
        <taxon>Bacteria</taxon>
        <taxon>Pseudomonadati</taxon>
        <taxon>Bacteroidota</taxon>
        <taxon>Chitinophagia</taxon>
        <taxon>Chitinophagales</taxon>
        <taxon>Chitinophagaceae</taxon>
        <taxon>Niabella</taxon>
    </lineage>
</organism>
<dbReference type="EMBL" id="CP007035">
    <property type="protein sequence ID" value="AHF16314.1"/>
    <property type="molecule type" value="Genomic_DNA"/>
</dbReference>
<dbReference type="Pfam" id="PF02391">
    <property type="entry name" value="MoaE"/>
    <property type="match status" value="1"/>
</dbReference>
<dbReference type="GO" id="GO:0030366">
    <property type="term" value="F:molybdopterin synthase activity"/>
    <property type="evidence" value="ECO:0007669"/>
    <property type="project" value="UniProtKB-EC"/>
</dbReference>
<dbReference type="CDD" id="cd00756">
    <property type="entry name" value="MoaE"/>
    <property type="match status" value="1"/>
</dbReference>
<evidence type="ECO:0000256" key="9">
    <source>
        <dbReference type="ARBA" id="ARBA00030781"/>
    </source>
</evidence>
<dbReference type="HOGENOM" id="CLU_089568_1_2_10"/>
<name>W0F4C6_9BACT</name>
<evidence type="ECO:0000256" key="6">
    <source>
        <dbReference type="ARBA" id="ARBA00026066"/>
    </source>
</evidence>
<keyword evidence="5" id="KW-0501">Molybdenum cofactor biosynthesis</keyword>
<gene>
    <name evidence="12" type="ORF">NIASO_16460</name>
</gene>
<dbReference type="STRING" id="929713.NIASO_16460"/>
<dbReference type="GO" id="GO:0006777">
    <property type="term" value="P:Mo-molybdopterin cofactor biosynthetic process"/>
    <property type="evidence" value="ECO:0007669"/>
    <property type="project" value="UniProtKB-KW"/>
</dbReference>
<evidence type="ECO:0000256" key="4">
    <source>
        <dbReference type="ARBA" id="ARBA00013858"/>
    </source>
</evidence>
<evidence type="ECO:0000256" key="5">
    <source>
        <dbReference type="ARBA" id="ARBA00023150"/>
    </source>
</evidence>
<evidence type="ECO:0000256" key="10">
    <source>
        <dbReference type="ARBA" id="ARBA00032474"/>
    </source>
</evidence>
<dbReference type="InterPro" id="IPR036563">
    <property type="entry name" value="MoaE_sf"/>
</dbReference>
<comment type="pathway">
    <text evidence="1">Cofactor biosynthesis; molybdopterin biosynthesis.</text>
</comment>
<dbReference type="OrthoDB" id="9803224at2"/>
<dbReference type="EC" id="2.8.1.12" evidence="3"/>
<evidence type="ECO:0000256" key="1">
    <source>
        <dbReference type="ARBA" id="ARBA00005046"/>
    </source>
</evidence>
<evidence type="ECO:0000256" key="8">
    <source>
        <dbReference type="ARBA" id="ARBA00030407"/>
    </source>
</evidence>
<accession>W0F4C6</accession>
<evidence type="ECO:0000256" key="3">
    <source>
        <dbReference type="ARBA" id="ARBA00011950"/>
    </source>
</evidence>
<comment type="subunit">
    <text evidence="6">Heterotetramer of 2 MoaD subunits and 2 MoaE subunits. Also stable as homodimer. The enzyme changes between these two forms during catalysis.</text>
</comment>
<dbReference type="Gene3D" id="3.90.1170.40">
    <property type="entry name" value="Molybdopterin biosynthesis MoaE subunit"/>
    <property type="match status" value="1"/>
</dbReference>
<dbReference type="AlphaFoldDB" id="W0F4C6"/>
<evidence type="ECO:0000256" key="2">
    <source>
        <dbReference type="ARBA" id="ARBA00005426"/>
    </source>
</evidence>
<dbReference type="InterPro" id="IPR003448">
    <property type="entry name" value="Mopterin_biosynth_MoaE"/>
</dbReference>